<dbReference type="AlphaFoldDB" id="A0ABD1IY12"/>
<dbReference type="PRINTS" id="PR00895">
    <property type="entry name" value="PENTAXIN"/>
</dbReference>
<evidence type="ECO:0000256" key="3">
    <source>
        <dbReference type="PROSITE-ProRule" id="PRU01172"/>
    </source>
</evidence>
<dbReference type="SMART" id="SM00159">
    <property type="entry name" value="PTX"/>
    <property type="match status" value="1"/>
</dbReference>
<dbReference type="Gene3D" id="2.60.120.200">
    <property type="match status" value="1"/>
</dbReference>
<evidence type="ECO:0000259" key="5">
    <source>
        <dbReference type="PROSITE" id="PS51828"/>
    </source>
</evidence>
<dbReference type="GO" id="GO:0046872">
    <property type="term" value="F:metal ion binding"/>
    <property type="evidence" value="ECO:0007669"/>
    <property type="project" value="UniProtKB-KW"/>
</dbReference>
<keyword evidence="2" id="KW-0106">Calcium</keyword>
<evidence type="ECO:0000256" key="1">
    <source>
        <dbReference type="ARBA" id="ARBA00022723"/>
    </source>
</evidence>
<dbReference type="InterPro" id="IPR001759">
    <property type="entry name" value="PTX_dom"/>
</dbReference>
<sequence>MMSSKRTEEPYRALCTFQESIDNSEPSVDSEAQGSIYMVFNSVKSQDTGRAWRVLQVLVAVLGLVCVLLMIGIVVLLTGNTCTVLSQNGAYGSQADIDLQNKKLCFPKHTDTSYVKIVLDYEEPLTHLTLCMRYMTMYSRKEQSLFSLATHSYSNAFLLFIEKNGKLYFAVNDDSIYTHIVSPPGQWNSVCASWSTCGTAEIWLNGNRFSLQRISTGRSIETKPIIKIGQDQDSYGGSLDIAQCFVGEISDVYLWGHGKSNSLVTQFMQTKPSTYHDNFLINWRAFNYTLSGHATVMSNASVCDAD</sequence>
<proteinExistence type="predicted"/>
<dbReference type="InterPro" id="IPR013320">
    <property type="entry name" value="ConA-like_dom_sf"/>
</dbReference>
<organism evidence="6 7">
    <name type="scientific">Coilia grayii</name>
    <name type="common">Gray's grenadier anchovy</name>
    <dbReference type="NCBI Taxonomy" id="363190"/>
    <lineage>
        <taxon>Eukaryota</taxon>
        <taxon>Metazoa</taxon>
        <taxon>Chordata</taxon>
        <taxon>Craniata</taxon>
        <taxon>Vertebrata</taxon>
        <taxon>Euteleostomi</taxon>
        <taxon>Actinopterygii</taxon>
        <taxon>Neopterygii</taxon>
        <taxon>Teleostei</taxon>
        <taxon>Clupei</taxon>
        <taxon>Clupeiformes</taxon>
        <taxon>Clupeoidei</taxon>
        <taxon>Engraulidae</taxon>
        <taxon>Coilinae</taxon>
        <taxon>Coilia</taxon>
    </lineage>
</organism>
<dbReference type="InterPro" id="IPR051005">
    <property type="entry name" value="Pentraxin_domain"/>
</dbReference>
<protein>
    <recommendedName>
        <fullName evidence="5">Pentraxin (PTX) domain-containing protein</fullName>
    </recommendedName>
</protein>
<keyword evidence="4" id="KW-0812">Transmembrane</keyword>
<comment type="caution">
    <text evidence="3">Lacks conserved residue(s) required for the propagation of feature annotation.</text>
</comment>
<dbReference type="PANTHER" id="PTHR45869">
    <property type="entry name" value="C-REACTIVE PROTEIN-RELATED"/>
    <property type="match status" value="1"/>
</dbReference>
<feature type="domain" description="Pentraxin (PTX)" evidence="5">
    <location>
        <begin position="100"/>
        <end position="303"/>
    </location>
</feature>
<dbReference type="Proteomes" id="UP001591681">
    <property type="component" value="Unassembled WGS sequence"/>
</dbReference>
<keyword evidence="4" id="KW-1133">Transmembrane helix</keyword>
<dbReference type="EMBL" id="JBHFQA010000023">
    <property type="protein sequence ID" value="KAL2078498.1"/>
    <property type="molecule type" value="Genomic_DNA"/>
</dbReference>
<keyword evidence="7" id="KW-1185">Reference proteome</keyword>
<evidence type="ECO:0000313" key="6">
    <source>
        <dbReference type="EMBL" id="KAL2078498.1"/>
    </source>
</evidence>
<keyword evidence="4" id="KW-0472">Membrane</keyword>
<dbReference type="Pfam" id="PF00354">
    <property type="entry name" value="Pentaxin"/>
    <property type="match status" value="1"/>
</dbReference>
<evidence type="ECO:0000256" key="4">
    <source>
        <dbReference type="SAM" id="Phobius"/>
    </source>
</evidence>
<dbReference type="PROSITE" id="PS51828">
    <property type="entry name" value="PTX_2"/>
    <property type="match status" value="1"/>
</dbReference>
<dbReference type="PANTHER" id="PTHR45869:SF8">
    <property type="entry name" value="LAMG-LIKE JELLYROLL FOLD DOMAIN-CONTAINING PROTEIN"/>
    <property type="match status" value="1"/>
</dbReference>
<feature type="transmembrane region" description="Helical" evidence="4">
    <location>
        <begin position="54"/>
        <end position="77"/>
    </location>
</feature>
<dbReference type="SUPFAM" id="SSF49899">
    <property type="entry name" value="Concanavalin A-like lectins/glucanases"/>
    <property type="match status" value="1"/>
</dbReference>
<accession>A0ABD1IY12</accession>
<gene>
    <name evidence="6" type="ORF">ACEWY4_026183</name>
</gene>
<keyword evidence="1" id="KW-0479">Metal-binding</keyword>
<reference evidence="6 7" key="1">
    <citation type="submission" date="2024-09" db="EMBL/GenBank/DDBJ databases">
        <title>A chromosome-level genome assembly of Gray's grenadier anchovy, Coilia grayii.</title>
        <authorList>
            <person name="Fu Z."/>
        </authorList>
    </citation>
    <scope>NUCLEOTIDE SEQUENCE [LARGE SCALE GENOMIC DNA]</scope>
    <source>
        <strain evidence="6">G4</strain>
        <tissue evidence="6">Muscle</tissue>
    </source>
</reference>
<name>A0ABD1IY12_9TELE</name>
<comment type="caution">
    <text evidence="6">The sequence shown here is derived from an EMBL/GenBank/DDBJ whole genome shotgun (WGS) entry which is preliminary data.</text>
</comment>
<evidence type="ECO:0000256" key="2">
    <source>
        <dbReference type="ARBA" id="ARBA00022837"/>
    </source>
</evidence>
<evidence type="ECO:0000313" key="7">
    <source>
        <dbReference type="Proteomes" id="UP001591681"/>
    </source>
</evidence>